<keyword evidence="2" id="KW-1185">Reference proteome</keyword>
<reference evidence="2" key="1">
    <citation type="journal article" date="2012" name="Nat. Genet.">
        <title>Lifestyle transitions in plant pathogenic Colletotrichum fungi deciphered by genome and transcriptome analyses.</title>
        <authorList>
            <person name="O'Connell R.J."/>
            <person name="Thon M.R."/>
            <person name="Hacquard S."/>
            <person name="Amyotte S.G."/>
            <person name="Kleemann J."/>
            <person name="Torres M.F."/>
            <person name="Damm U."/>
            <person name="Buiate E.A."/>
            <person name="Epstein L."/>
            <person name="Alkan N."/>
            <person name="Altmueller J."/>
            <person name="Alvarado-Balderrama L."/>
            <person name="Bauser C.A."/>
            <person name="Becker C."/>
            <person name="Birren B.W."/>
            <person name="Chen Z."/>
            <person name="Choi J."/>
            <person name="Crouch J.A."/>
            <person name="Duvick J.P."/>
            <person name="Farman M.A."/>
            <person name="Gan P."/>
            <person name="Heiman D."/>
            <person name="Henrissat B."/>
            <person name="Howard R.J."/>
            <person name="Kabbage M."/>
            <person name="Koch C."/>
            <person name="Kracher B."/>
            <person name="Kubo Y."/>
            <person name="Law A.D."/>
            <person name="Lebrun M.-H."/>
            <person name="Lee Y.-H."/>
            <person name="Miyara I."/>
            <person name="Moore N."/>
            <person name="Neumann U."/>
            <person name="Nordstroem K."/>
            <person name="Panaccione D.G."/>
            <person name="Panstruga R."/>
            <person name="Place M."/>
            <person name="Proctor R.H."/>
            <person name="Prusky D."/>
            <person name="Rech G."/>
            <person name="Reinhardt R."/>
            <person name="Rollins J.A."/>
            <person name="Rounsley S."/>
            <person name="Schardl C.L."/>
            <person name="Schwartz D.C."/>
            <person name="Shenoy N."/>
            <person name="Shirasu K."/>
            <person name="Sikhakolli U.R."/>
            <person name="Stueber K."/>
            <person name="Sukno S.A."/>
            <person name="Sweigard J.A."/>
            <person name="Takano Y."/>
            <person name="Takahara H."/>
            <person name="Trail F."/>
            <person name="van der Does H.C."/>
            <person name="Voll L.M."/>
            <person name="Will I."/>
            <person name="Young S."/>
            <person name="Zeng Q."/>
            <person name="Zhang J."/>
            <person name="Zhou S."/>
            <person name="Dickman M.B."/>
            <person name="Schulze-Lefert P."/>
            <person name="Ver Loren van Themaat E."/>
            <person name="Ma L.-J."/>
            <person name="Vaillancourt L.J."/>
        </authorList>
    </citation>
    <scope>NUCLEOTIDE SEQUENCE [LARGE SCALE GENOMIC DNA]</scope>
    <source>
        <strain evidence="2">M1.001 / M2 / FGSC 10212</strain>
    </source>
</reference>
<accession>E3Q4M7</accession>
<dbReference type="VEuPathDB" id="FungiDB:GLRG_01186"/>
<evidence type="ECO:0000313" key="2">
    <source>
        <dbReference type="Proteomes" id="UP000008782"/>
    </source>
</evidence>
<dbReference type="HOGENOM" id="CLU_2003748_0_0_1"/>
<dbReference type="InterPro" id="IPR045851">
    <property type="entry name" value="AMP-bd_C_sf"/>
</dbReference>
<dbReference type="EMBL" id="GG697333">
    <property type="protein sequence ID" value="EFQ26042.1"/>
    <property type="molecule type" value="Genomic_DNA"/>
</dbReference>
<name>E3Q4M7_COLGM</name>
<dbReference type="GeneID" id="24406551"/>
<dbReference type="Gene3D" id="3.30.300.30">
    <property type="match status" value="1"/>
</dbReference>
<dbReference type="Proteomes" id="UP000008782">
    <property type="component" value="Unassembled WGS sequence"/>
</dbReference>
<gene>
    <name evidence="1" type="ORF">GLRG_01186</name>
</gene>
<evidence type="ECO:0000313" key="1">
    <source>
        <dbReference type="EMBL" id="EFQ26042.1"/>
    </source>
</evidence>
<sequence length="124" mass="13636">MSQDVALAALRSKIAAVLPSHMRSLQWMALTGLPTASNYKADRRRLSGPGNFPGKDQDFLTIGGNSILAIKAARELFHFHTATGTRSAISTVIRFTFTGVIDTEALAESFKVVQRENSIMRARW</sequence>
<protein>
    <submittedName>
        <fullName evidence="1">Amino acid adenylation domain-containing protein</fullName>
    </submittedName>
</protein>
<dbReference type="AlphaFoldDB" id="E3Q4M7"/>
<dbReference type="RefSeq" id="XP_008090062.1">
    <property type="nucleotide sequence ID" value="XM_008091871.1"/>
</dbReference>
<organism evidence="2">
    <name type="scientific">Colletotrichum graminicola (strain M1.001 / M2 / FGSC 10212)</name>
    <name type="common">Maize anthracnose fungus</name>
    <name type="synonym">Glomerella graminicola</name>
    <dbReference type="NCBI Taxonomy" id="645133"/>
    <lineage>
        <taxon>Eukaryota</taxon>
        <taxon>Fungi</taxon>
        <taxon>Dikarya</taxon>
        <taxon>Ascomycota</taxon>
        <taxon>Pezizomycotina</taxon>
        <taxon>Sordariomycetes</taxon>
        <taxon>Hypocreomycetidae</taxon>
        <taxon>Glomerellales</taxon>
        <taxon>Glomerellaceae</taxon>
        <taxon>Colletotrichum</taxon>
        <taxon>Colletotrichum graminicola species complex</taxon>
    </lineage>
</organism>
<proteinExistence type="predicted"/>